<accession>A0A0D0B308</accession>
<evidence type="ECO:0000313" key="3">
    <source>
        <dbReference type="Proteomes" id="UP000053593"/>
    </source>
</evidence>
<dbReference type="HOGENOM" id="CLU_548658_0_0_1"/>
<protein>
    <submittedName>
        <fullName evidence="2">Uncharacterized protein</fullName>
    </submittedName>
</protein>
<feature type="compositionally biased region" description="Acidic residues" evidence="1">
    <location>
        <begin position="469"/>
        <end position="484"/>
    </location>
</feature>
<feature type="compositionally biased region" description="Polar residues" evidence="1">
    <location>
        <begin position="293"/>
        <end position="307"/>
    </location>
</feature>
<evidence type="ECO:0000313" key="2">
    <source>
        <dbReference type="EMBL" id="KIK57570.1"/>
    </source>
</evidence>
<dbReference type="Proteomes" id="UP000053593">
    <property type="component" value="Unassembled WGS sequence"/>
</dbReference>
<dbReference type="EMBL" id="KN834790">
    <property type="protein sequence ID" value="KIK57570.1"/>
    <property type="molecule type" value="Genomic_DNA"/>
</dbReference>
<sequence>MTDRFTVIASSPTPKSSSKKVKLKQKSPEPRHGSSLQPLEYIPFTPWPWPISRPRDKALSNPALDRPDSSDENGPFAGEVEQRSGSAAVSFSRNIREGEIHPFLLAREIFLRLIWAHAENLNEEARNLTVSTYINLHNLDPPATLPPHSLSRLMDPDGDGLGHLSGVPKWFGALEGALKRRFGFGLGDGLGVASGFGFSSTVDSEGREMAPSRAEAVDEVFGYPKDSIPLPRLTPTAFHHYILLLGLSAPEPWEFTQAGWRQRHPFEGYPLQGSASPPEPSASSASKSAASSGPFTGCTSTTSSGNRFQAKTLIPGPAEIPVALAYMRALRLIPTRDTICAAVVFWKEAVGGETLFDLGLRDIREYRDARRNVHTSEAGDAYVDEFEEWKASVENIGSGDISERSISGGRRGVQVGEYARFCRWIREWVDEVNANLSEDVKGGLKMTMPHPYHIHRWTGIVRKMREGQGYEEGEREAEEEEEKEDESRKDGKAGGAS</sequence>
<feature type="region of interest" description="Disordered" evidence="1">
    <location>
        <begin position="1"/>
        <end position="41"/>
    </location>
</feature>
<feature type="region of interest" description="Disordered" evidence="1">
    <location>
        <begin position="465"/>
        <end position="497"/>
    </location>
</feature>
<proteinExistence type="predicted"/>
<keyword evidence="3" id="KW-1185">Reference proteome</keyword>
<evidence type="ECO:0000256" key="1">
    <source>
        <dbReference type="SAM" id="MobiDB-lite"/>
    </source>
</evidence>
<feature type="compositionally biased region" description="Low complexity" evidence="1">
    <location>
        <begin position="281"/>
        <end position="292"/>
    </location>
</feature>
<name>A0A0D0B308_9AGAR</name>
<feature type="compositionally biased region" description="Basic and acidic residues" evidence="1">
    <location>
        <begin position="485"/>
        <end position="497"/>
    </location>
</feature>
<reference evidence="2 3" key="1">
    <citation type="submission" date="2014-04" db="EMBL/GenBank/DDBJ databases">
        <title>Evolutionary Origins and Diversification of the Mycorrhizal Mutualists.</title>
        <authorList>
            <consortium name="DOE Joint Genome Institute"/>
            <consortium name="Mycorrhizal Genomics Consortium"/>
            <person name="Kohler A."/>
            <person name="Kuo A."/>
            <person name="Nagy L.G."/>
            <person name="Floudas D."/>
            <person name="Copeland A."/>
            <person name="Barry K.W."/>
            <person name="Cichocki N."/>
            <person name="Veneault-Fourrey C."/>
            <person name="LaButti K."/>
            <person name="Lindquist E.A."/>
            <person name="Lipzen A."/>
            <person name="Lundell T."/>
            <person name="Morin E."/>
            <person name="Murat C."/>
            <person name="Riley R."/>
            <person name="Ohm R."/>
            <person name="Sun H."/>
            <person name="Tunlid A."/>
            <person name="Henrissat B."/>
            <person name="Grigoriev I.V."/>
            <person name="Hibbett D.S."/>
            <person name="Martin F."/>
        </authorList>
    </citation>
    <scope>NUCLEOTIDE SEQUENCE [LARGE SCALE GENOMIC DNA]</scope>
    <source>
        <strain evidence="2 3">FD-317 M1</strain>
    </source>
</reference>
<dbReference type="AlphaFoldDB" id="A0A0D0B308"/>
<gene>
    <name evidence="2" type="ORF">GYMLUDRAFT_753028</name>
</gene>
<dbReference type="OrthoDB" id="185373at2759"/>
<feature type="region of interest" description="Disordered" evidence="1">
    <location>
        <begin position="266"/>
        <end position="307"/>
    </location>
</feature>
<feature type="region of interest" description="Disordered" evidence="1">
    <location>
        <begin position="55"/>
        <end position="83"/>
    </location>
</feature>
<organism evidence="2 3">
    <name type="scientific">Collybiopsis luxurians FD-317 M1</name>
    <dbReference type="NCBI Taxonomy" id="944289"/>
    <lineage>
        <taxon>Eukaryota</taxon>
        <taxon>Fungi</taxon>
        <taxon>Dikarya</taxon>
        <taxon>Basidiomycota</taxon>
        <taxon>Agaricomycotina</taxon>
        <taxon>Agaricomycetes</taxon>
        <taxon>Agaricomycetidae</taxon>
        <taxon>Agaricales</taxon>
        <taxon>Marasmiineae</taxon>
        <taxon>Omphalotaceae</taxon>
        <taxon>Collybiopsis</taxon>
        <taxon>Collybiopsis luxurians</taxon>
    </lineage>
</organism>